<evidence type="ECO:0000313" key="3">
    <source>
        <dbReference type="Proteomes" id="UP001321473"/>
    </source>
</evidence>
<dbReference type="PANTHER" id="PTHR43464">
    <property type="entry name" value="METHYLTRANSFERASE"/>
    <property type="match status" value="1"/>
</dbReference>
<dbReference type="InterPro" id="IPR029063">
    <property type="entry name" value="SAM-dependent_MTases_sf"/>
</dbReference>
<dbReference type="GO" id="GO:0010420">
    <property type="term" value="F:polyprenyldihydroxybenzoate methyltransferase activity"/>
    <property type="evidence" value="ECO:0007669"/>
    <property type="project" value="TreeGrafter"/>
</dbReference>
<evidence type="ECO:0000313" key="2">
    <source>
        <dbReference type="EMBL" id="KAK8783178.1"/>
    </source>
</evidence>
<dbReference type="Gene3D" id="3.40.50.150">
    <property type="entry name" value="Vaccinia Virus protein VP39"/>
    <property type="match status" value="1"/>
</dbReference>
<comment type="caution">
    <text evidence="2">The sequence shown here is derived from an EMBL/GenBank/DDBJ whole genome shotgun (WGS) entry which is preliminary data.</text>
</comment>
<organism evidence="2 3">
    <name type="scientific">Amblyomma americanum</name>
    <name type="common">Lone star tick</name>
    <dbReference type="NCBI Taxonomy" id="6943"/>
    <lineage>
        <taxon>Eukaryota</taxon>
        <taxon>Metazoa</taxon>
        <taxon>Ecdysozoa</taxon>
        <taxon>Arthropoda</taxon>
        <taxon>Chelicerata</taxon>
        <taxon>Arachnida</taxon>
        <taxon>Acari</taxon>
        <taxon>Parasitiformes</taxon>
        <taxon>Ixodida</taxon>
        <taxon>Ixodoidea</taxon>
        <taxon>Ixodidae</taxon>
        <taxon>Amblyomminae</taxon>
        <taxon>Amblyomma</taxon>
    </lineage>
</organism>
<sequence>MAAALPGTDFQGSMLHNKSWEFRDQEDKNNAVHLSAGQYSRSNKLQGRYNSSVLDTYQRAFRDQPQPSHQFLDVGCGTGDFTREGLLPRCLPCRRIVGVDSSPEMIEYARKHSAHAKLDFRVLDICADVTGILDEFGHFDRVYSFYCLHWADDLGVALKNVAKLLTPTGECLLVFYASHESAPVWRALARMERWKNYSEVGVVAA</sequence>
<dbReference type="InterPro" id="IPR041698">
    <property type="entry name" value="Methyltransf_25"/>
</dbReference>
<reference evidence="2 3" key="1">
    <citation type="journal article" date="2023" name="Arcadia Sci">
        <title>De novo assembly of a long-read Amblyomma americanum tick genome.</title>
        <authorList>
            <person name="Chou S."/>
            <person name="Poskanzer K.E."/>
            <person name="Rollins M."/>
            <person name="Thuy-Boun P.S."/>
        </authorList>
    </citation>
    <scope>NUCLEOTIDE SEQUENCE [LARGE SCALE GENOMIC DNA]</scope>
    <source>
        <strain evidence="2">F_SG_1</strain>
        <tissue evidence="2">Salivary glands</tissue>
    </source>
</reference>
<dbReference type="PANTHER" id="PTHR43464:SF23">
    <property type="entry name" value="JUVENILE HORMONE ACID O-METHYLTRANSFERASE"/>
    <property type="match status" value="1"/>
</dbReference>
<proteinExistence type="predicted"/>
<evidence type="ECO:0000259" key="1">
    <source>
        <dbReference type="Pfam" id="PF13649"/>
    </source>
</evidence>
<dbReference type="EMBL" id="JARKHS020005821">
    <property type="protein sequence ID" value="KAK8783178.1"/>
    <property type="molecule type" value="Genomic_DNA"/>
</dbReference>
<dbReference type="SUPFAM" id="SSF53335">
    <property type="entry name" value="S-adenosyl-L-methionine-dependent methyltransferases"/>
    <property type="match status" value="1"/>
</dbReference>
<accession>A0AAQ4F961</accession>
<dbReference type="CDD" id="cd02440">
    <property type="entry name" value="AdoMet_MTases"/>
    <property type="match status" value="1"/>
</dbReference>
<gene>
    <name evidence="2" type="ORF">V5799_015481</name>
</gene>
<keyword evidence="3" id="KW-1185">Reference proteome</keyword>
<name>A0AAQ4F961_AMBAM</name>
<protein>
    <recommendedName>
        <fullName evidence="1">Methyltransferase domain-containing protein</fullName>
    </recommendedName>
</protein>
<dbReference type="AlphaFoldDB" id="A0AAQ4F961"/>
<dbReference type="Pfam" id="PF13649">
    <property type="entry name" value="Methyltransf_25"/>
    <property type="match status" value="1"/>
</dbReference>
<dbReference type="Proteomes" id="UP001321473">
    <property type="component" value="Unassembled WGS sequence"/>
</dbReference>
<feature type="domain" description="Methyltransferase" evidence="1">
    <location>
        <begin position="72"/>
        <end position="169"/>
    </location>
</feature>